<keyword evidence="1" id="KW-0805">Transcription regulation</keyword>
<reference evidence="5 6" key="1">
    <citation type="submission" date="2016-01" db="EMBL/GenBank/DDBJ databases">
        <title>Draft Genome Sequences of Seven Thermophilic Sporeformers Isolated from Foods.</title>
        <authorList>
            <person name="Berendsen E.M."/>
            <person name="Wells-Bennik M.H."/>
            <person name="Krawcyk A.O."/>
            <person name="De Jong A."/>
            <person name="Holsappel S."/>
            <person name="Eijlander R.T."/>
            <person name="Kuipers O.P."/>
        </authorList>
    </citation>
    <scope>NUCLEOTIDE SEQUENCE [LARGE SCALE GENOMIC DNA]</scope>
    <source>
        <strain evidence="5 6">B4119</strain>
    </source>
</reference>
<dbReference type="EMBL" id="LQYS01000135">
    <property type="protein sequence ID" value="KYD04336.1"/>
    <property type="molecule type" value="Genomic_DNA"/>
</dbReference>
<dbReference type="AlphaFoldDB" id="A0A150KX99"/>
<evidence type="ECO:0000256" key="3">
    <source>
        <dbReference type="ARBA" id="ARBA00023163"/>
    </source>
</evidence>
<name>A0A150KX99_9BACL</name>
<dbReference type="InterPro" id="IPR050313">
    <property type="entry name" value="Carb_Metab_HTH_regulators"/>
</dbReference>
<dbReference type="Pfam" id="PF00455">
    <property type="entry name" value="DeoRC"/>
    <property type="match status" value="1"/>
</dbReference>
<accession>A0A150KX99</accession>
<organism evidence="5 6">
    <name type="scientific">Saccharococcus caldoxylosilyticus</name>
    <dbReference type="NCBI Taxonomy" id="81408"/>
    <lineage>
        <taxon>Bacteria</taxon>
        <taxon>Bacillati</taxon>
        <taxon>Bacillota</taxon>
        <taxon>Bacilli</taxon>
        <taxon>Bacillales</taxon>
        <taxon>Anoxybacillaceae</taxon>
        <taxon>Saccharococcus</taxon>
    </lineage>
</organism>
<dbReference type="Gene3D" id="1.10.10.10">
    <property type="entry name" value="Winged helix-like DNA-binding domain superfamily/Winged helix DNA-binding domain"/>
    <property type="match status" value="1"/>
</dbReference>
<dbReference type="InterPro" id="IPR014036">
    <property type="entry name" value="DeoR-like_C"/>
</dbReference>
<dbReference type="SUPFAM" id="SSF46785">
    <property type="entry name" value="Winged helix' DNA-binding domain"/>
    <property type="match status" value="1"/>
</dbReference>
<dbReference type="GO" id="GO:0003677">
    <property type="term" value="F:DNA binding"/>
    <property type="evidence" value="ECO:0007669"/>
    <property type="project" value="UniProtKB-KW"/>
</dbReference>
<dbReference type="InterPro" id="IPR036390">
    <property type="entry name" value="WH_DNA-bd_sf"/>
</dbReference>
<dbReference type="SMART" id="SM01134">
    <property type="entry name" value="DeoRC"/>
    <property type="match status" value="1"/>
</dbReference>
<dbReference type="Pfam" id="PF08220">
    <property type="entry name" value="HTH_DeoR"/>
    <property type="match status" value="1"/>
</dbReference>
<dbReference type="InterPro" id="IPR036388">
    <property type="entry name" value="WH-like_DNA-bd_sf"/>
</dbReference>
<dbReference type="InterPro" id="IPR001034">
    <property type="entry name" value="DeoR_HTH"/>
</dbReference>
<dbReference type="SUPFAM" id="SSF100950">
    <property type="entry name" value="NagB/RpiA/CoA transferase-like"/>
    <property type="match status" value="1"/>
</dbReference>
<evidence type="ECO:0000313" key="5">
    <source>
        <dbReference type="EMBL" id="KYD04336.1"/>
    </source>
</evidence>
<dbReference type="GO" id="GO:0003700">
    <property type="term" value="F:DNA-binding transcription factor activity"/>
    <property type="evidence" value="ECO:0007669"/>
    <property type="project" value="InterPro"/>
</dbReference>
<keyword evidence="3" id="KW-0804">Transcription</keyword>
<dbReference type="InterPro" id="IPR037171">
    <property type="entry name" value="NagB/RpiA_transferase-like"/>
</dbReference>
<dbReference type="PATRIC" id="fig|81408.3.peg.2212"/>
<gene>
    <name evidence="5" type="ORF">B4119_1463</name>
</gene>
<evidence type="ECO:0000256" key="2">
    <source>
        <dbReference type="ARBA" id="ARBA00023125"/>
    </source>
</evidence>
<evidence type="ECO:0000256" key="1">
    <source>
        <dbReference type="ARBA" id="ARBA00023015"/>
    </source>
</evidence>
<dbReference type="Gene3D" id="3.40.50.1360">
    <property type="match status" value="1"/>
</dbReference>
<dbReference type="SMART" id="SM00420">
    <property type="entry name" value="HTH_DEOR"/>
    <property type="match status" value="1"/>
</dbReference>
<keyword evidence="2" id="KW-0238">DNA-binding</keyword>
<dbReference type="PROSITE" id="PS00894">
    <property type="entry name" value="HTH_DEOR_1"/>
    <property type="match status" value="1"/>
</dbReference>
<dbReference type="PROSITE" id="PS51000">
    <property type="entry name" value="HTH_DEOR_2"/>
    <property type="match status" value="1"/>
</dbReference>
<dbReference type="PANTHER" id="PTHR30363">
    <property type="entry name" value="HTH-TYPE TRANSCRIPTIONAL REGULATOR SRLR-RELATED"/>
    <property type="match status" value="1"/>
</dbReference>
<dbReference type="PRINTS" id="PR00037">
    <property type="entry name" value="HTHLACR"/>
</dbReference>
<evidence type="ECO:0000313" key="6">
    <source>
        <dbReference type="Proteomes" id="UP000075455"/>
    </source>
</evidence>
<sequence length="255" mass="28766">MMLPSERRRWIELEIINQGKVDIEKLSKQLNVSTMTIRRDLAKLEEEGKIVRTHGGAIYPKALIQETPYLAKKGKNIRQKKAIARKALEFIPERANIILDSGTTTMEVAKLLKGREDLTIITNDIKIAAELTESKLKVIVTGGELQNRVGTLYGWPTQELLKNIHADVFFLGAHAIDIESGVTAPTFEKSLIKKLMIQAAETTWLLADSSKFNQKAFSFVCDLSRLEGIITDSGLSEEDKNNYEEYVAIYRVEED</sequence>
<comment type="caution">
    <text evidence="5">The sequence shown here is derived from an EMBL/GenBank/DDBJ whole genome shotgun (WGS) entry which is preliminary data.</text>
</comment>
<dbReference type="InterPro" id="IPR018356">
    <property type="entry name" value="Tscrpt_reg_HTH_DeoR_CS"/>
</dbReference>
<dbReference type="Proteomes" id="UP000075455">
    <property type="component" value="Unassembled WGS sequence"/>
</dbReference>
<proteinExistence type="predicted"/>
<feature type="domain" description="HTH deoR-type" evidence="4">
    <location>
        <begin position="4"/>
        <end position="59"/>
    </location>
</feature>
<protein>
    <recommendedName>
        <fullName evidence="4">HTH deoR-type domain-containing protein</fullName>
    </recommendedName>
</protein>
<dbReference type="STRING" id="81408.B4119_1463"/>
<evidence type="ECO:0000259" key="4">
    <source>
        <dbReference type="PROSITE" id="PS51000"/>
    </source>
</evidence>
<dbReference type="eggNOG" id="COG1349">
    <property type="taxonomic scope" value="Bacteria"/>
</dbReference>
<dbReference type="PANTHER" id="PTHR30363:SF46">
    <property type="entry name" value="LYSR FAMILY TRANSCRIPTIONAL REGULATOR"/>
    <property type="match status" value="1"/>
</dbReference>